<dbReference type="Proteomes" id="UP000634647">
    <property type="component" value="Unassembled WGS sequence"/>
</dbReference>
<sequence length="96" mass="10660">MGHGMMRLDLADPKGLVRESYRIETITDSECRSIFVDWALSLDAQVDPREAMRVLLATYGLETPDHPMTKVLTEGLQDGPAPRRRGGRGGRTSHPV</sequence>
<evidence type="ECO:0000256" key="1">
    <source>
        <dbReference type="SAM" id="MobiDB-lite"/>
    </source>
</evidence>
<feature type="region of interest" description="Disordered" evidence="1">
    <location>
        <begin position="72"/>
        <end position="96"/>
    </location>
</feature>
<gene>
    <name evidence="2" type="ORF">GCM10008024_12140</name>
    <name evidence="3" type="ORF">SAMN05444006_105102</name>
</gene>
<evidence type="ECO:0000313" key="3">
    <source>
        <dbReference type="EMBL" id="SDW61331.1"/>
    </source>
</evidence>
<dbReference type="Proteomes" id="UP000199541">
    <property type="component" value="Unassembled WGS sequence"/>
</dbReference>
<dbReference type="AlphaFoldDB" id="A0AAN4ZZ35"/>
<keyword evidence="4" id="KW-1185">Reference proteome</keyword>
<accession>A0AAN4ZZ35</accession>
<evidence type="ECO:0000313" key="5">
    <source>
        <dbReference type="Proteomes" id="UP000634647"/>
    </source>
</evidence>
<protein>
    <submittedName>
        <fullName evidence="2">Uncharacterized protein</fullName>
    </submittedName>
</protein>
<comment type="caution">
    <text evidence="2">The sequence shown here is derived from an EMBL/GenBank/DDBJ whole genome shotgun (WGS) entry which is preliminary data.</text>
</comment>
<dbReference type="EMBL" id="FNOB01000005">
    <property type="protein sequence ID" value="SDW61331.1"/>
    <property type="molecule type" value="Genomic_DNA"/>
</dbReference>
<organism evidence="2 5">
    <name type="scientific">Allgaiera indica</name>
    <dbReference type="NCBI Taxonomy" id="765699"/>
    <lineage>
        <taxon>Bacteria</taxon>
        <taxon>Pseudomonadati</taxon>
        <taxon>Pseudomonadota</taxon>
        <taxon>Alphaproteobacteria</taxon>
        <taxon>Rhodobacterales</taxon>
        <taxon>Paracoccaceae</taxon>
        <taxon>Allgaiera</taxon>
    </lineage>
</organism>
<evidence type="ECO:0000313" key="4">
    <source>
        <dbReference type="Proteomes" id="UP000199541"/>
    </source>
</evidence>
<name>A0AAN4ZZ35_9RHOB</name>
<reference evidence="2" key="1">
    <citation type="journal article" date="2014" name="Int. J. Syst. Evol. Microbiol.">
        <title>Complete genome sequence of Corynebacterium casei LMG S-19264T (=DSM 44701T), isolated from a smear-ripened cheese.</title>
        <authorList>
            <consortium name="US DOE Joint Genome Institute (JGI-PGF)"/>
            <person name="Walter F."/>
            <person name="Albersmeier A."/>
            <person name="Kalinowski J."/>
            <person name="Ruckert C."/>
        </authorList>
    </citation>
    <scope>NUCLEOTIDE SEQUENCE</scope>
    <source>
        <strain evidence="2">CGMCC 1.10859</strain>
    </source>
</reference>
<reference evidence="2" key="3">
    <citation type="submission" date="2023-06" db="EMBL/GenBank/DDBJ databases">
        <authorList>
            <person name="Sun Q."/>
            <person name="Zhou Y."/>
        </authorList>
    </citation>
    <scope>NUCLEOTIDE SEQUENCE</scope>
    <source>
        <strain evidence="2">CGMCC 1.10859</strain>
    </source>
</reference>
<dbReference type="EMBL" id="BNAB01000004">
    <property type="protein sequence ID" value="GHE00478.1"/>
    <property type="molecule type" value="Genomic_DNA"/>
</dbReference>
<evidence type="ECO:0000313" key="2">
    <source>
        <dbReference type="EMBL" id="GHE00478.1"/>
    </source>
</evidence>
<proteinExistence type="predicted"/>
<reference evidence="3 4" key="2">
    <citation type="submission" date="2016-10" db="EMBL/GenBank/DDBJ databases">
        <authorList>
            <person name="Varghese N."/>
            <person name="Submissions S."/>
        </authorList>
    </citation>
    <scope>NUCLEOTIDE SEQUENCE [LARGE SCALE GENOMIC DNA]</scope>
    <source>
        <strain evidence="3 4">DSM 24802</strain>
    </source>
</reference>